<organism evidence="2 3">
    <name type="scientific">Brassicogethes aeneus</name>
    <name type="common">Rape pollen beetle</name>
    <name type="synonym">Meligethes aeneus</name>
    <dbReference type="NCBI Taxonomy" id="1431903"/>
    <lineage>
        <taxon>Eukaryota</taxon>
        <taxon>Metazoa</taxon>
        <taxon>Ecdysozoa</taxon>
        <taxon>Arthropoda</taxon>
        <taxon>Hexapoda</taxon>
        <taxon>Insecta</taxon>
        <taxon>Pterygota</taxon>
        <taxon>Neoptera</taxon>
        <taxon>Endopterygota</taxon>
        <taxon>Coleoptera</taxon>
        <taxon>Polyphaga</taxon>
        <taxon>Cucujiformia</taxon>
        <taxon>Nitidulidae</taxon>
        <taxon>Meligethinae</taxon>
        <taxon>Brassicogethes</taxon>
    </lineage>
</organism>
<dbReference type="Pfam" id="PF16087">
    <property type="entry name" value="DUF4817"/>
    <property type="match status" value="1"/>
</dbReference>
<dbReference type="EMBL" id="OV121135">
    <property type="protein sequence ID" value="CAH0555861.1"/>
    <property type="molecule type" value="Genomic_DNA"/>
</dbReference>
<dbReference type="Proteomes" id="UP001154078">
    <property type="component" value="Chromosome 4"/>
</dbReference>
<proteinExistence type="predicted"/>
<accession>A0A9P0FI76</accession>
<evidence type="ECO:0000259" key="1">
    <source>
        <dbReference type="Pfam" id="PF16087"/>
    </source>
</evidence>
<evidence type="ECO:0000313" key="2">
    <source>
        <dbReference type="EMBL" id="CAH0555861.1"/>
    </source>
</evidence>
<name>A0A9P0FI76_BRAAE</name>
<keyword evidence="3" id="KW-1185">Reference proteome</keyword>
<dbReference type="AlphaFoldDB" id="A0A9P0FI76"/>
<dbReference type="InterPro" id="IPR032135">
    <property type="entry name" value="DUF4817"/>
</dbReference>
<protein>
    <recommendedName>
        <fullName evidence="1">DUF4817 domain-containing protein</fullName>
    </recommendedName>
</protein>
<feature type="domain" description="DUF4817" evidence="1">
    <location>
        <begin position="5"/>
        <end position="52"/>
    </location>
</feature>
<reference evidence="2" key="1">
    <citation type="submission" date="2021-12" db="EMBL/GenBank/DDBJ databases">
        <authorList>
            <person name="King R."/>
        </authorList>
    </citation>
    <scope>NUCLEOTIDE SEQUENCE</scope>
</reference>
<evidence type="ECO:0000313" key="3">
    <source>
        <dbReference type="Proteomes" id="UP001154078"/>
    </source>
</evidence>
<gene>
    <name evidence="2" type="ORF">MELIAE_LOCUS7123</name>
</gene>
<sequence length="171" mass="19448">MDFLTVEEKIEMILIYREAGRNLDAVNIYAQRFPEKIRSRSSFHRTVKQFTTNWSVRPKKRLRPATVIGGNNEINESGSLNGEGRVRRLRILIVFVLVKRLVPRDPVAGLMCEPAHTSFLPPSPSPSPSTLSLANPFLLCYTLQLQVNCRFRPSSSTLEDISVDLHLKDQN</sequence>
<dbReference type="OrthoDB" id="6719073at2759"/>